<feature type="compositionally biased region" description="Polar residues" evidence="1">
    <location>
        <begin position="9"/>
        <end position="27"/>
    </location>
</feature>
<dbReference type="Pfam" id="PF05656">
    <property type="entry name" value="DUF805"/>
    <property type="match status" value="1"/>
</dbReference>
<evidence type="ECO:0000256" key="2">
    <source>
        <dbReference type="SAM" id="Phobius"/>
    </source>
</evidence>
<sequence>MSPVDPYKTPSSNLSQPASGETDQSSVFSPSGRFTRLSYIAWATLLYILVVVIATGLVAAGLIDATATEGAGLAQIIISIPAAIVGVLFGIRRLHDINASGWWMLLSLVPIVNLGLMLVLFLKGGTPEANRFAAPRPAPTWERVLGIIGAVLLVLSLVGIVAALLIPLVVGVQTGA</sequence>
<dbReference type="InterPro" id="IPR008523">
    <property type="entry name" value="DUF805"/>
</dbReference>
<organism evidence="3 4">
    <name type="scientific">Thiorhodococcus minor</name>
    <dbReference type="NCBI Taxonomy" id="57489"/>
    <lineage>
        <taxon>Bacteria</taxon>
        <taxon>Pseudomonadati</taxon>
        <taxon>Pseudomonadota</taxon>
        <taxon>Gammaproteobacteria</taxon>
        <taxon>Chromatiales</taxon>
        <taxon>Chromatiaceae</taxon>
        <taxon>Thiorhodococcus</taxon>
    </lineage>
</organism>
<evidence type="ECO:0000313" key="3">
    <source>
        <dbReference type="EMBL" id="NEV62601.1"/>
    </source>
</evidence>
<protein>
    <submittedName>
        <fullName evidence="3">DUF805 domain-containing protein</fullName>
    </submittedName>
</protein>
<dbReference type="EMBL" id="JAAIJQ010000031">
    <property type="protein sequence ID" value="NEV62601.1"/>
    <property type="molecule type" value="Genomic_DNA"/>
</dbReference>
<name>A0A6M0JZV3_9GAMM</name>
<dbReference type="PANTHER" id="PTHR34980:SF3">
    <property type="entry name" value="BLR8105 PROTEIN"/>
    <property type="match status" value="1"/>
</dbReference>
<dbReference type="AlphaFoldDB" id="A0A6M0JZV3"/>
<keyword evidence="2" id="KW-0472">Membrane</keyword>
<comment type="caution">
    <text evidence="3">The sequence shown here is derived from an EMBL/GenBank/DDBJ whole genome shotgun (WGS) entry which is preliminary data.</text>
</comment>
<keyword evidence="2" id="KW-1133">Transmembrane helix</keyword>
<evidence type="ECO:0000256" key="1">
    <source>
        <dbReference type="SAM" id="MobiDB-lite"/>
    </source>
</evidence>
<feature type="transmembrane region" description="Helical" evidence="2">
    <location>
        <begin position="103"/>
        <end position="124"/>
    </location>
</feature>
<dbReference type="GO" id="GO:0005886">
    <property type="term" value="C:plasma membrane"/>
    <property type="evidence" value="ECO:0007669"/>
    <property type="project" value="TreeGrafter"/>
</dbReference>
<feature type="transmembrane region" description="Helical" evidence="2">
    <location>
        <begin position="39"/>
        <end position="60"/>
    </location>
</feature>
<proteinExistence type="predicted"/>
<feature type="transmembrane region" description="Helical" evidence="2">
    <location>
        <begin position="144"/>
        <end position="170"/>
    </location>
</feature>
<dbReference type="PANTHER" id="PTHR34980">
    <property type="entry name" value="INNER MEMBRANE PROTEIN-RELATED-RELATED"/>
    <property type="match status" value="1"/>
</dbReference>
<reference evidence="3 4" key="1">
    <citation type="submission" date="2020-02" db="EMBL/GenBank/DDBJ databases">
        <title>Genome sequences of Thiorhodococcus mannitoliphagus and Thiorhodococcus minor, purple sulfur photosynthetic bacteria in the gammaproteobacterial family, Chromatiaceae.</title>
        <authorList>
            <person name="Aviles F.A."/>
            <person name="Meyer T.E."/>
            <person name="Kyndt J.A."/>
        </authorList>
    </citation>
    <scope>NUCLEOTIDE SEQUENCE [LARGE SCALE GENOMIC DNA]</scope>
    <source>
        <strain evidence="3 4">DSM 11518</strain>
    </source>
</reference>
<dbReference type="Proteomes" id="UP000483379">
    <property type="component" value="Unassembled WGS sequence"/>
</dbReference>
<keyword evidence="4" id="KW-1185">Reference proteome</keyword>
<gene>
    <name evidence="3" type="ORF">G3446_11980</name>
</gene>
<accession>A0A6M0JZV3</accession>
<feature type="region of interest" description="Disordered" evidence="1">
    <location>
        <begin position="1"/>
        <end position="27"/>
    </location>
</feature>
<dbReference type="RefSeq" id="WP_164453070.1">
    <property type="nucleotide sequence ID" value="NZ_JAAIJQ010000031.1"/>
</dbReference>
<keyword evidence="2" id="KW-0812">Transmembrane</keyword>
<feature type="transmembrane region" description="Helical" evidence="2">
    <location>
        <begin position="72"/>
        <end position="91"/>
    </location>
</feature>
<evidence type="ECO:0000313" key="4">
    <source>
        <dbReference type="Proteomes" id="UP000483379"/>
    </source>
</evidence>